<dbReference type="PRINTS" id="PR00412">
    <property type="entry name" value="EPOXHYDRLASE"/>
</dbReference>
<dbReference type="RefSeq" id="WP_015320861.1">
    <property type="nucleotide sequence ID" value="NC_019974.1"/>
</dbReference>
<protein>
    <submittedName>
        <fullName evidence="4">Putative hydrolase or acyltransferase of alpha/beta superfamily</fullName>
    </submittedName>
</protein>
<dbReference type="STRING" id="694430.Natoc_1608"/>
<dbReference type="PANTHER" id="PTHR43329">
    <property type="entry name" value="EPOXIDE HYDROLASE"/>
    <property type="match status" value="1"/>
</dbReference>
<gene>
    <name evidence="4" type="ORF">Natoc_1608</name>
</gene>
<evidence type="ECO:0000313" key="5">
    <source>
        <dbReference type="Proteomes" id="UP000010878"/>
    </source>
</evidence>
<evidence type="ECO:0000313" key="4">
    <source>
        <dbReference type="EMBL" id="AGB37413.1"/>
    </source>
</evidence>
<dbReference type="InterPro" id="IPR029058">
    <property type="entry name" value="AB_hydrolase_fold"/>
</dbReference>
<feature type="domain" description="AB hydrolase-1" evidence="3">
    <location>
        <begin position="52"/>
        <end position="297"/>
    </location>
</feature>
<dbReference type="eggNOG" id="arCOG01648">
    <property type="taxonomic scope" value="Archaea"/>
</dbReference>
<sequence length="312" mass="35475">MGLRPGRPDVTATAPATETDASLLPSGGATSSSRVVNGVELHTVVAGDPDDPLVVLLHGFPEFWYEWREQIEPLVEDGYRVVVPDQRGYNLSEKPRSVRAYRLAELSRDVAELIASEGRESAHVVGHDWGGVVAWDLAYRYPDRIDRLGIVNAPHPTAYRQQLLSNPEQLRRGWYAMAFQLPWLPERLCRFDDFRLLEDALQGTAAEGTFTERELSQYRRAWRREGAVRGPLNWYRAIARHPPERRRDSLEQPTLVIWGEDDDAFVPELGLESVRFCERGRLERLPETSHWVPHERPAETIALLCDHLAGAD</sequence>
<dbReference type="HOGENOM" id="CLU_020336_7_3_2"/>
<dbReference type="SUPFAM" id="SSF53474">
    <property type="entry name" value="alpha/beta-Hydrolases"/>
    <property type="match status" value="1"/>
</dbReference>
<keyword evidence="4" id="KW-0808">Transferase</keyword>
<keyword evidence="4" id="KW-0012">Acyltransferase</keyword>
<keyword evidence="1 4" id="KW-0378">Hydrolase</keyword>
<evidence type="ECO:0000256" key="2">
    <source>
        <dbReference type="SAM" id="MobiDB-lite"/>
    </source>
</evidence>
<name>L0JZW8_9EURY</name>
<dbReference type="AlphaFoldDB" id="L0JZW8"/>
<dbReference type="OrthoDB" id="299757at2157"/>
<keyword evidence="5" id="KW-1185">Reference proteome</keyword>
<evidence type="ECO:0000259" key="3">
    <source>
        <dbReference type="Pfam" id="PF00561"/>
    </source>
</evidence>
<dbReference type="InterPro" id="IPR000639">
    <property type="entry name" value="Epox_hydrolase-like"/>
</dbReference>
<dbReference type="GO" id="GO:0016787">
    <property type="term" value="F:hydrolase activity"/>
    <property type="evidence" value="ECO:0007669"/>
    <property type="project" value="UniProtKB-KW"/>
</dbReference>
<dbReference type="EMBL" id="CP003929">
    <property type="protein sequence ID" value="AGB37413.1"/>
    <property type="molecule type" value="Genomic_DNA"/>
</dbReference>
<dbReference type="Pfam" id="PF00561">
    <property type="entry name" value="Abhydrolase_1"/>
    <property type="match status" value="1"/>
</dbReference>
<proteinExistence type="predicted"/>
<dbReference type="PRINTS" id="PR00111">
    <property type="entry name" value="ABHYDROLASE"/>
</dbReference>
<feature type="region of interest" description="Disordered" evidence="2">
    <location>
        <begin position="1"/>
        <end position="31"/>
    </location>
</feature>
<accession>L0JZW8</accession>
<dbReference type="GO" id="GO:0016746">
    <property type="term" value="F:acyltransferase activity"/>
    <property type="evidence" value="ECO:0007669"/>
    <property type="project" value="UniProtKB-KW"/>
</dbReference>
<dbReference type="Proteomes" id="UP000010878">
    <property type="component" value="Chromosome"/>
</dbReference>
<dbReference type="Gene3D" id="3.40.50.1820">
    <property type="entry name" value="alpha/beta hydrolase"/>
    <property type="match status" value="1"/>
</dbReference>
<organism evidence="4 5">
    <name type="scientific">Natronococcus occultus SP4</name>
    <dbReference type="NCBI Taxonomy" id="694430"/>
    <lineage>
        <taxon>Archaea</taxon>
        <taxon>Methanobacteriati</taxon>
        <taxon>Methanobacteriota</taxon>
        <taxon>Stenosarchaea group</taxon>
        <taxon>Halobacteria</taxon>
        <taxon>Halobacteriales</taxon>
        <taxon>Natrialbaceae</taxon>
        <taxon>Natronococcus</taxon>
    </lineage>
</organism>
<evidence type="ECO:0000256" key="1">
    <source>
        <dbReference type="ARBA" id="ARBA00022801"/>
    </source>
</evidence>
<reference evidence="4 5" key="1">
    <citation type="submission" date="2012-11" db="EMBL/GenBank/DDBJ databases">
        <title>FINISHED of Natronococcus occultus SP4, DSM 3396.</title>
        <authorList>
            <consortium name="DOE Joint Genome Institute"/>
            <person name="Eisen J."/>
            <person name="Huntemann M."/>
            <person name="Wei C.-L."/>
            <person name="Han J."/>
            <person name="Detter J.C."/>
            <person name="Han C."/>
            <person name="Tapia R."/>
            <person name="Chen A."/>
            <person name="Kyrpides N."/>
            <person name="Mavromatis K."/>
            <person name="Markowitz V."/>
            <person name="Szeto E."/>
            <person name="Ivanova N."/>
            <person name="Mikhailova N."/>
            <person name="Ovchinnikova G."/>
            <person name="Pagani I."/>
            <person name="Pati A."/>
            <person name="Goodwin L."/>
            <person name="Nordberg H.P."/>
            <person name="Cantor M.N."/>
            <person name="Hua S.X."/>
            <person name="Woyke T."/>
            <person name="Eisen J."/>
            <person name="Klenk H.-P."/>
            <person name="Klenk H.-P."/>
        </authorList>
    </citation>
    <scope>NUCLEOTIDE SEQUENCE [LARGE SCALE GENOMIC DNA]</scope>
    <source>
        <strain evidence="4 5">SP4</strain>
    </source>
</reference>
<dbReference type="GeneID" id="14404692"/>
<dbReference type="KEGG" id="nou:Natoc_1608"/>
<dbReference type="InterPro" id="IPR000073">
    <property type="entry name" value="AB_hydrolase_1"/>
</dbReference>